<dbReference type="PANTHER" id="PTHR36801">
    <property type="entry name" value="OS06G0150200 PROTEIN"/>
    <property type="match status" value="1"/>
</dbReference>
<comment type="caution">
    <text evidence="2">The sequence shown here is derived from an EMBL/GenBank/DDBJ whole genome shotgun (WGS) entry which is preliminary data.</text>
</comment>
<evidence type="ECO:0000256" key="1">
    <source>
        <dbReference type="SAM" id="MobiDB-lite"/>
    </source>
</evidence>
<evidence type="ECO:0000313" key="2">
    <source>
        <dbReference type="EMBL" id="KAH6828474.1"/>
    </source>
</evidence>
<proteinExistence type="predicted"/>
<gene>
    <name evidence="2" type="ORF">C2S53_018027</name>
</gene>
<accession>A0AAD4P6A3</accession>
<dbReference type="EMBL" id="SDAM02000124">
    <property type="protein sequence ID" value="KAH6828474.1"/>
    <property type="molecule type" value="Genomic_DNA"/>
</dbReference>
<dbReference type="AlphaFoldDB" id="A0AAD4P6A3"/>
<dbReference type="PANTHER" id="PTHR36801:SF3">
    <property type="entry name" value="OS06G0150300 PROTEIN"/>
    <property type="match status" value="1"/>
</dbReference>
<reference evidence="2 3" key="1">
    <citation type="journal article" date="2021" name="Nat. Commun.">
        <title>Incipient diploidization of the medicinal plant Perilla within 10,000 years.</title>
        <authorList>
            <person name="Zhang Y."/>
            <person name="Shen Q."/>
            <person name="Leng L."/>
            <person name="Zhang D."/>
            <person name="Chen S."/>
            <person name="Shi Y."/>
            <person name="Ning Z."/>
            <person name="Chen S."/>
        </authorList>
    </citation>
    <scope>NUCLEOTIDE SEQUENCE [LARGE SCALE GENOMIC DNA]</scope>
    <source>
        <strain evidence="3">cv. PC099</strain>
    </source>
</reference>
<dbReference type="Proteomes" id="UP001190926">
    <property type="component" value="Unassembled WGS sequence"/>
</dbReference>
<organism evidence="2 3">
    <name type="scientific">Perilla frutescens var. hirtella</name>
    <name type="common">Perilla citriodora</name>
    <name type="synonym">Perilla setoyensis</name>
    <dbReference type="NCBI Taxonomy" id="608512"/>
    <lineage>
        <taxon>Eukaryota</taxon>
        <taxon>Viridiplantae</taxon>
        <taxon>Streptophyta</taxon>
        <taxon>Embryophyta</taxon>
        <taxon>Tracheophyta</taxon>
        <taxon>Spermatophyta</taxon>
        <taxon>Magnoliopsida</taxon>
        <taxon>eudicotyledons</taxon>
        <taxon>Gunneridae</taxon>
        <taxon>Pentapetalae</taxon>
        <taxon>asterids</taxon>
        <taxon>lamiids</taxon>
        <taxon>Lamiales</taxon>
        <taxon>Lamiaceae</taxon>
        <taxon>Nepetoideae</taxon>
        <taxon>Elsholtzieae</taxon>
        <taxon>Perilla</taxon>
    </lineage>
</organism>
<feature type="compositionally biased region" description="Acidic residues" evidence="1">
    <location>
        <begin position="23"/>
        <end position="32"/>
    </location>
</feature>
<keyword evidence="3" id="KW-1185">Reference proteome</keyword>
<feature type="region of interest" description="Disordered" evidence="1">
    <location>
        <begin position="20"/>
        <end position="91"/>
    </location>
</feature>
<sequence>MGRKNSVVSFLCGVLFRRKPPAVEDDGDEPELYLDCSTGGGGVPSPPPEDAAAKPCSPPEALPPPPGNGNFHMRTFSCGHSMQHRRSNSGVSKLVSSLSLRVMGGGGAAGREEKPRHKERMKYFKHEDSVWKKTIILGERCRVPDDGDDDINLFDEKGNKISTYHPKSYSGLLQYSRQNTGLDQRQQDS</sequence>
<name>A0AAD4P6A3_PERFH</name>
<evidence type="ECO:0000313" key="3">
    <source>
        <dbReference type="Proteomes" id="UP001190926"/>
    </source>
</evidence>
<protein>
    <submittedName>
        <fullName evidence="2">Uncharacterized protein</fullName>
    </submittedName>
</protein>
<feature type="compositionally biased region" description="Pro residues" evidence="1">
    <location>
        <begin position="56"/>
        <end position="67"/>
    </location>
</feature>